<sequence>MTTSGPRLTLSNPDLSKSPDSGTCTRLWAGASAGVTCCLSIGRGQARIKLPAHPPNALQQVQVHIARLSQALIELGRSPKAKSVSPVETSYAAHPGTATNDRGRSAFTQTPKPPPLPTRGCSAQFSHHAFVGPFEHLYGARSTMFPISVGGPFEAVAWHDFEA</sequence>
<keyword evidence="3" id="KW-1185">Reference proteome</keyword>
<name>A0A395N9Y4_TRIAR</name>
<feature type="region of interest" description="Disordered" evidence="1">
    <location>
        <begin position="84"/>
        <end position="116"/>
    </location>
</feature>
<reference evidence="2 3" key="1">
    <citation type="journal article" date="2018" name="PLoS Pathog.">
        <title>Evolution of structural diversity of trichothecenes, a family of toxins produced by plant pathogenic and entomopathogenic fungi.</title>
        <authorList>
            <person name="Proctor R.H."/>
            <person name="McCormick S.P."/>
            <person name="Kim H.S."/>
            <person name="Cardoza R.E."/>
            <person name="Stanley A.M."/>
            <person name="Lindo L."/>
            <person name="Kelly A."/>
            <person name="Brown D.W."/>
            <person name="Lee T."/>
            <person name="Vaughan M.M."/>
            <person name="Alexander N.J."/>
            <person name="Busman M."/>
            <person name="Gutierrez S."/>
        </authorList>
    </citation>
    <scope>NUCLEOTIDE SEQUENCE [LARGE SCALE GENOMIC DNA]</scope>
    <source>
        <strain evidence="2 3">IBT 40837</strain>
    </source>
</reference>
<dbReference type="AlphaFoldDB" id="A0A395N9Y4"/>
<comment type="caution">
    <text evidence="2">The sequence shown here is derived from an EMBL/GenBank/DDBJ whole genome shotgun (WGS) entry which is preliminary data.</text>
</comment>
<dbReference type="Proteomes" id="UP000266272">
    <property type="component" value="Unassembled WGS sequence"/>
</dbReference>
<feature type="region of interest" description="Disordered" evidence="1">
    <location>
        <begin position="1"/>
        <end position="21"/>
    </location>
</feature>
<organism evidence="2 3">
    <name type="scientific">Trichoderma arundinaceum</name>
    <dbReference type="NCBI Taxonomy" id="490622"/>
    <lineage>
        <taxon>Eukaryota</taxon>
        <taxon>Fungi</taxon>
        <taxon>Dikarya</taxon>
        <taxon>Ascomycota</taxon>
        <taxon>Pezizomycotina</taxon>
        <taxon>Sordariomycetes</taxon>
        <taxon>Hypocreomycetidae</taxon>
        <taxon>Hypocreales</taxon>
        <taxon>Hypocreaceae</taxon>
        <taxon>Trichoderma</taxon>
    </lineage>
</organism>
<evidence type="ECO:0000313" key="2">
    <source>
        <dbReference type="EMBL" id="RFU72918.1"/>
    </source>
</evidence>
<proteinExistence type="predicted"/>
<dbReference type="EMBL" id="PXOA01000748">
    <property type="protein sequence ID" value="RFU72918.1"/>
    <property type="molecule type" value="Genomic_DNA"/>
</dbReference>
<accession>A0A395N9Y4</accession>
<protein>
    <submittedName>
        <fullName evidence="2">Uncharacterized protein</fullName>
    </submittedName>
</protein>
<evidence type="ECO:0000313" key="3">
    <source>
        <dbReference type="Proteomes" id="UP000266272"/>
    </source>
</evidence>
<evidence type="ECO:0000256" key="1">
    <source>
        <dbReference type="SAM" id="MobiDB-lite"/>
    </source>
</evidence>
<gene>
    <name evidence="2" type="ORF">TARUN_9340</name>
</gene>